<evidence type="ECO:0000313" key="1">
    <source>
        <dbReference type="Proteomes" id="UP000887579"/>
    </source>
</evidence>
<dbReference type="WBParaSite" id="ES5_v2.g9258.t1">
    <property type="protein sequence ID" value="ES5_v2.g9258.t1"/>
    <property type="gene ID" value="ES5_v2.g9258"/>
</dbReference>
<protein>
    <submittedName>
        <fullName evidence="2">Histone acetyltransferase</fullName>
    </submittedName>
</protein>
<evidence type="ECO:0000313" key="2">
    <source>
        <dbReference type="WBParaSite" id="ES5_v2.g9258.t1"/>
    </source>
</evidence>
<reference evidence="2" key="1">
    <citation type="submission" date="2022-11" db="UniProtKB">
        <authorList>
            <consortium name="WormBaseParasite"/>
        </authorList>
    </citation>
    <scope>IDENTIFICATION</scope>
</reference>
<accession>A0AC34GWB8</accession>
<proteinExistence type="predicted"/>
<sequence length="621" mass="72895">MAGRDPGAPEIMRFRASQKLRNPNQAPPPKAPPPKTLKIDFKGTSLDVEPQYAENSLFNLSTKERLNALARYQPFTPFTTLKSAHFIVDMMEKCELKAYKSSKSKKEYFAKFFKNIFAVFPETDISIGDDGKEYVGALLKSQLNSVINYIIKRLKPLKTFNLLNKHEDYKKIISTIKKRKYYCVQEFSNDIQKILFALKASADVKISKAAEKMLIQYAIYFDPVFQEIGYCCSGKAEEEQEDVFECKICWANFHGRCENYYEPIDGKLFYCRQCKELNGINLEPKHSFKDIVQNVITEAMEENIKDLLASKGINIEPVHVRMLCNQDETFEVHPSLIQHFQYPETLEYRKKIFLAFQKVENSETLFFYFEVHEHDDSSLPLPTNLRVVYLACLDFVPYFKPGNNKELCNEIYNEIIQTYLKHAKKMGFIKANFWLSHARKTKRFAFIGHPDSDIFSNIASLRKFYIKMLDRAIEKNIIQEYEFIEKIDPFKSRGNSANLKMQYIPYLYEDFWYMEIPKFWKKYVENKSKKKPSFSNQLGKDAKYALKNPANKETVIFAFLFSYDDYDTVFGVERDEKAPGVQWELVDDRENFLEFQRNNNLTFDTIENAQYASKRLLSEMF</sequence>
<dbReference type="Proteomes" id="UP000887579">
    <property type="component" value="Unplaced"/>
</dbReference>
<organism evidence="1 2">
    <name type="scientific">Panagrolaimus sp. ES5</name>
    <dbReference type="NCBI Taxonomy" id="591445"/>
    <lineage>
        <taxon>Eukaryota</taxon>
        <taxon>Metazoa</taxon>
        <taxon>Ecdysozoa</taxon>
        <taxon>Nematoda</taxon>
        <taxon>Chromadorea</taxon>
        <taxon>Rhabditida</taxon>
        <taxon>Tylenchina</taxon>
        <taxon>Panagrolaimomorpha</taxon>
        <taxon>Panagrolaimoidea</taxon>
        <taxon>Panagrolaimidae</taxon>
        <taxon>Panagrolaimus</taxon>
    </lineage>
</organism>
<name>A0AC34GWB8_9BILA</name>